<evidence type="ECO:0000259" key="7">
    <source>
        <dbReference type="Pfam" id="PF18517"/>
    </source>
</evidence>
<keyword evidence="9" id="KW-1185">Reference proteome</keyword>
<evidence type="ECO:0000256" key="1">
    <source>
        <dbReference type="ARBA" id="ARBA00004123"/>
    </source>
</evidence>
<comment type="similarity">
    <text evidence="2">Belongs to the canopy family.</text>
</comment>
<evidence type="ECO:0000256" key="5">
    <source>
        <dbReference type="SAM" id="Phobius"/>
    </source>
</evidence>
<organism evidence="8">
    <name type="scientific">Notodromas monacha</name>
    <dbReference type="NCBI Taxonomy" id="399045"/>
    <lineage>
        <taxon>Eukaryota</taxon>
        <taxon>Metazoa</taxon>
        <taxon>Ecdysozoa</taxon>
        <taxon>Arthropoda</taxon>
        <taxon>Crustacea</taxon>
        <taxon>Oligostraca</taxon>
        <taxon>Ostracoda</taxon>
        <taxon>Podocopa</taxon>
        <taxon>Podocopida</taxon>
        <taxon>Cypridocopina</taxon>
        <taxon>Cypridoidea</taxon>
        <taxon>Cyprididae</taxon>
        <taxon>Notodromas</taxon>
    </lineage>
</organism>
<dbReference type="OrthoDB" id="6361920at2759"/>
<accession>A0A7R9GIW8</accession>
<comment type="subcellular location">
    <subcellularLocation>
        <location evidence="1">Nucleus</location>
    </subcellularLocation>
</comment>
<feature type="transmembrane region" description="Helical" evidence="5">
    <location>
        <begin position="57"/>
        <end position="74"/>
    </location>
</feature>
<reference evidence="8" key="1">
    <citation type="submission" date="2020-11" db="EMBL/GenBank/DDBJ databases">
        <authorList>
            <person name="Tran Van P."/>
        </authorList>
    </citation>
    <scope>NUCLEOTIDE SEQUENCE</scope>
</reference>
<evidence type="ECO:0000259" key="6">
    <source>
        <dbReference type="Pfam" id="PF11938"/>
    </source>
</evidence>
<evidence type="ECO:0000313" key="8">
    <source>
        <dbReference type="EMBL" id="CAD7282098.1"/>
    </source>
</evidence>
<dbReference type="PANTHER" id="PTHR13341:SF2">
    <property type="entry name" value="PROTEIN SEELE"/>
    <property type="match status" value="1"/>
</dbReference>
<gene>
    <name evidence="8" type="ORF">NMOB1V02_LOCUS9730</name>
</gene>
<dbReference type="AlphaFoldDB" id="A0A7R9GIW8"/>
<feature type="domain" description="Leucine zipper with capping helix" evidence="7">
    <location>
        <begin position="2"/>
        <end position="42"/>
    </location>
</feature>
<evidence type="ECO:0000256" key="3">
    <source>
        <dbReference type="ARBA" id="ARBA00023054"/>
    </source>
</evidence>
<keyword evidence="5" id="KW-1133">Transmembrane helix</keyword>
<proteinExistence type="inferred from homology"/>
<keyword evidence="5" id="KW-0472">Membrane</keyword>
<protein>
    <recommendedName>
        <fullName evidence="10">Saposin B-type domain-containing protein</fullName>
    </recommendedName>
</protein>
<dbReference type="EMBL" id="OA885505">
    <property type="protein sequence ID" value="CAD7282098.1"/>
    <property type="molecule type" value="Genomic_DNA"/>
</dbReference>
<dbReference type="EMBL" id="CAJPEX010003468">
    <property type="protein sequence ID" value="CAG0922250.1"/>
    <property type="molecule type" value="Genomic_DNA"/>
</dbReference>
<evidence type="ECO:0000256" key="4">
    <source>
        <dbReference type="ARBA" id="ARBA00023242"/>
    </source>
</evidence>
<sequence>MTEWRKRKRMAMDMIDGVLEEYPKTKKALLEDIGVETDEMVGVSLLRRFFLGHRRNMLFLFACALLAFVNPGFADRELKCLVCRSLAEELKDEIAKADPKKKIDVGTGRLSSNGDVKTNVVPYLRSTVHMLDLLENVCSVFDDYIEGTYRDTNERAVVKIMINGAMNPDFSRVEPKLKSDLNKGLKFYCETIVEEFDEAIIRIYGKVNETADEARELCTDEARFCDQDGNDVDQDSEEKDEL</sequence>
<dbReference type="GO" id="GO:0005783">
    <property type="term" value="C:endoplasmic reticulum"/>
    <property type="evidence" value="ECO:0007669"/>
    <property type="project" value="TreeGrafter"/>
</dbReference>
<dbReference type="PANTHER" id="PTHR13341">
    <property type="entry name" value="MIR-INTERACTING SAPOSIN-LIKE PROTEIN"/>
    <property type="match status" value="1"/>
</dbReference>
<keyword evidence="4" id="KW-0539">Nucleus</keyword>
<keyword evidence="5" id="KW-0812">Transmembrane</keyword>
<dbReference type="Pfam" id="PF18517">
    <property type="entry name" value="LZ3wCH"/>
    <property type="match status" value="1"/>
</dbReference>
<evidence type="ECO:0008006" key="10">
    <source>
        <dbReference type="Google" id="ProtNLM"/>
    </source>
</evidence>
<keyword evidence="3" id="KW-0175">Coiled coil</keyword>
<evidence type="ECO:0000313" key="9">
    <source>
        <dbReference type="Proteomes" id="UP000678499"/>
    </source>
</evidence>
<dbReference type="InterPro" id="IPR040661">
    <property type="entry name" value="LZ3wCH"/>
</dbReference>
<dbReference type="Proteomes" id="UP000678499">
    <property type="component" value="Unassembled WGS sequence"/>
</dbReference>
<name>A0A7R9GIW8_9CRUS</name>
<evidence type="ECO:0000256" key="2">
    <source>
        <dbReference type="ARBA" id="ARBA00007285"/>
    </source>
</evidence>
<feature type="domain" description="DUF3456" evidence="6">
    <location>
        <begin position="79"/>
        <end position="225"/>
    </location>
</feature>
<dbReference type="InterPro" id="IPR021852">
    <property type="entry name" value="DUF3456"/>
</dbReference>
<dbReference type="Pfam" id="PF11938">
    <property type="entry name" value="DUF3456"/>
    <property type="match status" value="1"/>
</dbReference>
<dbReference type="GO" id="GO:0005634">
    <property type="term" value="C:nucleus"/>
    <property type="evidence" value="ECO:0007669"/>
    <property type="project" value="UniProtKB-SubCell"/>
</dbReference>
<dbReference type="InterPro" id="IPR042415">
    <property type="entry name" value="CNPY"/>
</dbReference>